<dbReference type="AlphaFoldDB" id="A0A1I8ALN9"/>
<feature type="region of interest" description="Disordered" evidence="1">
    <location>
        <begin position="134"/>
        <end position="153"/>
    </location>
</feature>
<proteinExistence type="predicted"/>
<evidence type="ECO:0000313" key="3">
    <source>
        <dbReference type="WBParaSite" id="L893_g6732.t1"/>
    </source>
</evidence>
<keyword evidence="2" id="KW-1185">Reference proteome</keyword>
<accession>A0A1I8ALN9</accession>
<dbReference type="Proteomes" id="UP000095287">
    <property type="component" value="Unplaced"/>
</dbReference>
<reference evidence="3" key="1">
    <citation type="submission" date="2016-11" db="UniProtKB">
        <authorList>
            <consortium name="WormBaseParasite"/>
        </authorList>
    </citation>
    <scope>IDENTIFICATION</scope>
</reference>
<feature type="compositionally biased region" description="Basic and acidic residues" evidence="1">
    <location>
        <begin position="143"/>
        <end position="153"/>
    </location>
</feature>
<evidence type="ECO:0000256" key="1">
    <source>
        <dbReference type="SAM" id="MobiDB-lite"/>
    </source>
</evidence>
<protein>
    <submittedName>
        <fullName evidence="3">BLVR domain-containing protein</fullName>
    </submittedName>
</protein>
<dbReference type="WBParaSite" id="L893_g6732.t1">
    <property type="protein sequence ID" value="L893_g6732.t1"/>
    <property type="gene ID" value="L893_g6732"/>
</dbReference>
<feature type="region of interest" description="Disordered" evidence="1">
    <location>
        <begin position="1"/>
        <end position="92"/>
    </location>
</feature>
<organism evidence="2 3">
    <name type="scientific">Steinernema glaseri</name>
    <dbReference type="NCBI Taxonomy" id="37863"/>
    <lineage>
        <taxon>Eukaryota</taxon>
        <taxon>Metazoa</taxon>
        <taxon>Ecdysozoa</taxon>
        <taxon>Nematoda</taxon>
        <taxon>Chromadorea</taxon>
        <taxon>Rhabditida</taxon>
        <taxon>Tylenchina</taxon>
        <taxon>Panagrolaimomorpha</taxon>
        <taxon>Strongyloidoidea</taxon>
        <taxon>Steinernematidae</taxon>
        <taxon>Steinernema</taxon>
    </lineage>
</organism>
<name>A0A1I8ALN9_9BILA</name>
<evidence type="ECO:0000313" key="2">
    <source>
        <dbReference type="Proteomes" id="UP000095287"/>
    </source>
</evidence>
<feature type="compositionally biased region" description="Acidic residues" evidence="1">
    <location>
        <begin position="76"/>
        <end position="92"/>
    </location>
</feature>
<sequence length="153" mass="17403">MINSLGAVERRKRRSMLQSERRKREAEEEAGESEDFEAHGKLFKNKHYPAPPEKITQPVEPVSINLVQPETPLREAEEEEEEEEGEIDEREDFEAYGKLFKNKHYPAPPEKITQPVEPVSINLVQPEAPLAASIQTSFSGDAPKQESKVLEPL</sequence>